<evidence type="ECO:0000256" key="5">
    <source>
        <dbReference type="SAM" id="SignalP"/>
    </source>
</evidence>
<dbReference type="PROSITE" id="PS00135">
    <property type="entry name" value="TRYPSIN_SER"/>
    <property type="match status" value="1"/>
</dbReference>
<evidence type="ECO:0000256" key="1">
    <source>
        <dbReference type="ARBA" id="ARBA00004613"/>
    </source>
</evidence>
<dbReference type="GO" id="GO:0005576">
    <property type="term" value="C:extracellular region"/>
    <property type="evidence" value="ECO:0007669"/>
    <property type="project" value="UniProtKB-SubCell"/>
</dbReference>
<keyword evidence="4" id="KW-1015">Disulfide bond</keyword>
<feature type="chain" id="PRO_5021717175" evidence="5">
    <location>
        <begin position="27"/>
        <end position="679"/>
    </location>
</feature>
<dbReference type="AlphaFoldDB" id="A0A545UJ54"/>
<evidence type="ECO:0000313" key="8">
    <source>
        <dbReference type="Proteomes" id="UP000315439"/>
    </source>
</evidence>
<feature type="domain" description="Peptidase S1" evidence="6">
    <location>
        <begin position="153"/>
        <end position="398"/>
    </location>
</feature>
<dbReference type="SUPFAM" id="SSF117074">
    <property type="entry name" value="Hypothetical protein PA1324"/>
    <property type="match status" value="1"/>
</dbReference>
<feature type="signal peptide" evidence="5">
    <location>
        <begin position="1"/>
        <end position="26"/>
    </location>
</feature>
<keyword evidence="7" id="KW-0645">Protease</keyword>
<evidence type="ECO:0000259" key="6">
    <source>
        <dbReference type="PROSITE" id="PS50240"/>
    </source>
</evidence>
<comment type="subcellular location">
    <subcellularLocation>
        <location evidence="1">Secreted</location>
    </subcellularLocation>
</comment>
<dbReference type="OrthoDB" id="9813836at2"/>
<dbReference type="PRINTS" id="PR00722">
    <property type="entry name" value="CHYMOTRYPSIN"/>
</dbReference>
<dbReference type="InterPro" id="IPR033116">
    <property type="entry name" value="TRYPSIN_SER"/>
</dbReference>
<dbReference type="InterPro" id="IPR043504">
    <property type="entry name" value="Peptidase_S1_PA_chymotrypsin"/>
</dbReference>
<organism evidence="7 8">
    <name type="scientific">Aliikangiella coralliicola</name>
    <dbReference type="NCBI Taxonomy" id="2592383"/>
    <lineage>
        <taxon>Bacteria</taxon>
        <taxon>Pseudomonadati</taxon>
        <taxon>Pseudomonadota</taxon>
        <taxon>Gammaproteobacteria</taxon>
        <taxon>Oceanospirillales</taxon>
        <taxon>Pleioneaceae</taxon>
        <taxon>Aliikangiella</taxon>
    </lineage>
</organism>
<protein>
    <submittedName>
        <fullName evidence="7">Trypsin-like serine protease</fullName>
    </submittedName>
</protein>
<comment type="caution">
    <text evidence="7">The sequence shown here is derived from an EMBL/GenBank/DDBJ whole genome shotgun (WGS) entry which is preliminary data.</text>
</comment>
<keyword evidence="2" id="KW-0964">Secreted</keyword>
<dbReference type="SUPFAM" id="SSF50494">
    <property type="entry name" value="Trypsin-like serine proteases"/>
    <property type="match status" value="1"/>
</dbReference>
<dbReference type="PANTHER" id="PTHR24252">
    <property type="entry name" value="ACROSIN-RELATED"/>
    <property type="match status" value="1"/>
</dbReference>
<gene>
    <name evidence="7" type="ORF">FLL46_01035</name>
</gene>
<dbReference type="GO" id="GO:0004252">
    <property type="term" value="F:serine-type endopeptidase activity"/>
    <property type="evidence" value="ECO:0007669"/>
    <property type="project" value="InterPro"/>
</dbReference>
<dbReference type="Proteomes" id="UP000315439">
    <property type="component" value="Unassembled WGS sequence"/>
</dbReference>
<dbReference type="Gene3D" id="2.40.10.10">
    <property type="entry name" value="Trypsin-like serine proteases"/>
    <property type="match status" value="1"/>
</dbReference>
<reference evidence="7 8" key="1">
    <citation type="submission" date="2019-07" db="EMBL/GenBank/DDBJ databases">
        <title>Draft genome for Aliikangiella sp. M105.</title>
        <authorList>
            <person name="Wang G."/>
        </authorList>
    </citation>
    <scope>NUCLEOTIDE SEQUENCE [LARGE SCALE GENOMIC DNA]</scope>
    <source>
        <strain evidence="7 8">M105</strain>
    </source>
</reference>
<dbReference type="GO" id="GO:0006508">
    <property type="term" value="P:proteolysis"/>
    <property type="evidence" value="ECO:0007669"/>
    <property type="project" value="UniProtKB-KW"/>
</dbReference>
<dbReference type="SMART" id="SM00020">
    <property type="entry name" value="Tryp_SPc"/>
    <property type="match status" value="1"/>
</dbReference>
<dbReference type="InterPro" id="IPR013783">
    <property type="entry name" value="Ig-like_fold"/>
</dbReference>
<dbReference type="FunFam" id="2.40.10.10:FF:000002">
    <property type="entry name" value="Transmembrane protease serine"/>
    <property type="match status" value="1"/>
</dbReference>
<keyword evidence="3 5" id="KW-0732">Signal</keyword>
<evidence type="ECO:0000313" key="7">
    <source>
        <dbReference type="EMBL" id="TQV89497.1"/>
    </source>
</evidence>
<keyword evidence="8" id="KW-1185">Reference proteome</keyword>
<dbReference type="PANTHER" id="PTHR24252:SF7">
    <property type="entry name" value="HYALIN"/>
    <property type="match status" value="1"/>
</dbReference>
<accession>A0A545UJ54</accession>
<evidence type="ECO:0000256" key="3">
    <source>
        <dbReference type="ARBA" id="ARBA00022729"/>
    </source>
</evidence>
<evidence type="ECO:0000256" key="4">
    <source>
        <dbReference type="ARBA" id="ARBA00023157"/>
    </source>
</evidence>
<keyword evidence="7" id="KW-0378">Hydrolase</keyword>
<dbReference type="InterPro" id="IPR009003">
    <property type="entry name" value="Peptidase_S1_PA"/>
</dbReference>
<evidence type="ECO:0000256" key="2">
    <source>
        <dbReference type="ARBA" id="ARBA00022525"/>
    </source>
</evidence>
<dbReference type="Pfam" id="PF00089">
    <property type="entry name" value="Trypsin"/>
    <property type="match status" value="1"/>
</dbReference>
<dbReference type="InterPro" id="IPR001254">
    <property type="entry name" value="Trypsin_dom"/>
</dbReference>
<dbReference type="CDD" id="cd00190">
    <property type="entry name" value="Tryp_SPc"/>
    <property type="match status" value="1"/>
</dbReference>
<sequence length="679" mass="73242">MKCLIKYNLLAVIATTLMFFSAQSFATSVTKMQTLNSTINAPKRPWAGSVLGYVWNDRNGNGVRNFGERGLKNVIVYVDANDNGIRDSDEVYAMTNRLGIYTLGDLPEGDHNIRQEVAFGWRNVSGGRGNEVSPTVIANPVNSEQQDLIAPRIIGGDETEIGEYPFMISVGVMSPLGFRHFCGGTLITDRWVATAAHCSVGANPAQLAVVAGTNNVQDGSGELLSVKEVYVHPDYAAFPSEPGAPFGTVAGYDIALWELSEPVDLRKSGLQSIAMLSPENAELAKVDTLATAVGWGTSNLSSNLLQDVHLPVYDDQSCHDVYFNAVNFETQICGGTPEGGIDACQGDSGGPLLVRDFKSKKWSLAGITSYGNGCALPGNPGVWARVSELSDWAKSVAVEPSRVHQVTVRNGRSYIAVFGNQETRYEPTQSIKPRWQLVNSTITNDPDQGLIFDYRILDESKRAREFECGADADGQGPLGPVTSNCVVGVNQIVAPPLTDGVYLPSLTAELNESNFSRNSTIIVGTPPETSATGQLTADDETDPDFPFAPFYIDYFDIANLSNEKAIVIRVDSTGFDGFIGLYDRDVREANGGGGVLNFFFSPFVGGTAELIFFPDPDINYLIGVSSFNPEEVGDYTVTLVNDGLAEPTVISSPVAGLTQHRTFRKLPTTRVIIPAPIQQ</sequence>
<dbReference type="EMBL" id="VIKS01000001">
    <property type="protein sequence ID" value="TQV89497.1"/>
    <property type="molecule type" value="Genomic_DNA"/>
</dbReference>
<name>A0A545UJ54_9GAMM</name>
<dbReference type="Gene3D" id="2.60.40.10">
    <property type="entry name" value="Immunoglobulins"/>
    <property type="match status" value="1"/>
</dbReference>
<dbReference type="Pfam" id="PF17210">
    <property type="entry name" value="SdrD_B"/>
    <property type="match status" value="1"/>
</dbReference>
<proteinExistence type="predicted"/>
<dbReference type="RefSeq" id="WP_142891561.1">
    <property type="nucleotide sequence ID" value="NZ_ML660160.1"/>
</dbReference>
<dbReference type="PROSITE" id="PS50240">
    <property type="entry name" value="TRYPSIN_DOM"/>
    <property type="match status" value="1"/>
</dbReference>
<dbReference type="InterPro" id="IPR033764">
    <property type="entry name" value="Sdr_B"/>
</dbReference>
<dbReference type="InterPro" id="IPR001314">
    <property type="entry name" value="Peptidase_S1A"/>
</dbReference>